<protein>
    <submittedName>
        <fullName evidence="1">Uncharacterized protein</fullName>
    </submittedName>
</protein>
<evidence type="ECO:0000313" key="2">
    <source>
        <dbReference type="Proteomes" id="UP000187429"/>
    </source>
</evidence>
<dbReference type="Proteomes" id="UP000187429">
    <property type="component" value="Unassembled WGS sequence"/>
</dbReference>
<name>A0A1R1X940_9FUNG</name>
<proteinExistence type="predicted"/>
<keyword evidence="2" id="KW-1185">Reference proteome</keyword>
<accession>A0A1R1X940</accession>
<organism evidence="1 2">
    <name type="scientific">Smittium culicis</name>
    <dbReference type="NCBI Taxonomy" id="133412"/>
    <lineage>
        <taxon>Eukaryota</taxon>
        <taxon>Fungi</taxon>
        <taxon>Fungi incertae sedis</taxon>
        <taxon>Zoopagomycota</taxon>
        <taxon>Kickxellomycotina</taxon>
        <taxon>Harpellomycetes</taxon>
        <taxon>Harpellales</taxon>
        <taxon>Legeriomycetaceae</taxon>
        <taxon>Smittium</taxon>
    </lineage>
</organism>
<dbReference type="AlphaFoldDB" id="A0A1R1X940"/>
<gene>
    <name evidence="1" type="ORF">AYI69_g9950</name>
</gene>
<comment type="caution">
    <text evidence="1">The sequence shown here is derived from an EMBL/GenBank/DDBJ whole genome shotgun (WGS) entry which is preliminary data.</text>
</comment>
<sequence length="121" mass="14121">MGDSLVERNHTSLIQQHHQIIEDLQCQIQKLAEVLGLGGNANHLIAHPEGYNIGWLYSTEVKSYYHGTWDINQENNEWLRKYGWEQNLVSKSIYLINGRNYEPSRGYYKSIELNINLMLSN</sequence>
<dbReference type="EMBL" id="LSSM01006241">
    <property type="protein sequence ID" value="OMJ11150.1"/>
    <property type="molecule type" value="Genomic_DNA"/>
</dbReference>
<reference evidence="2" key="1">
    <citation type="submission" date="2017-01" db="EMBL/GenBank/DDBJ databases">
        <authorList>
            <person name="Wang Y."/>
            <person name="White M."/>
            <person name="Kvist S."/>
            <person name="Moncalvo J.-M."/>
        </authorList>
    </citation>
    <scope>NUCLEOTIDE SEQUENCE [LARGE SCALE GENOMIC DNA]</scope>
    <source>
        <strain evidence="2">ID-206-W2</strain>
    </source>
</reference>
<evidence type="ECO:0000313" key="1">
    <source>
        <dbReference type="EMBL" id="OMJ11150.1"/>
    </source>
</evidence>